<gene>
    <name evidence="2" type="ORF">D1B31_01620</name>
</gene>
<feature type="transmembrane region" description="Helical" evidence="1">
    <location>
        <begin position="28"/>
        <end position="52"/>
    </location>
</feature>
<dbReference type="AlphaFoldDB" id="A0A417YZT6"/>
<proteinExistence type="predicted"/>
<protein>
    <submittedName>
        <fullName evidence="2">Uncharacterized protein</fullName>
    </submittedName>
</protein>
<evidence type="ECO:0000256" key="1">
    <source>
        <dbReference type="SAM" id="Phobius"/>
    </source>
</evidence>
<dbReference type="OrthoDB" id="2942192at2"/>
<organism evidence="2 3">
    <name type="scientific">Neobacillus notoginsengisoli</name>
    <dbReference type="NCBI Taxonomy" id="1578198"/>
    <lineage>
        <taxon>Bacteria</taxon>
        <taxon>Bacillati</taxon>
        <taxon>Bacillota</taxon>
        <taxon>Bacilli</taxon>
        <taxon>Bacillales</taxon>
        <taxon>Bacillaceae</taxon>
        <taxon>Neobacillus</taxon>
    </lineage>
</organism>
<sequence length="94" mass="10773">MNFVIFLLSLFVSTLGSAMVLKKRKSKLLSRFIAFLLNTVIIITAAGVLFSMDEEQRIFGVSQINYLAYLFMIPVLTYINFFVLHFAKKERGDV</sequence>
<keyword evidence="1" id="KW-0812">Transmembrane</keyword>
<accession>A0A417YZT6</accession>
<keyword evidence="3" id="KW-1185">Reference proteome</keyword>
<keyword evidence="1" id="KW-0472">Membrane</keyword>
<evidence type="ECO:0000313" key="2">
    <source>
        <dbReference type="EMBL" id="RHW43387.1"/>
    </source>
</evidence>
<evidence type="ECO:0000313" key="3">
    <source>
        <dbReference type="Proteomes" id="UP000284416"/>
    </source>
</evidence>
<reference evidence="2 3" key="1">
    <citation type="journal article" date="2017" name="Int. J. Syst. Evol. Microbiol.">
        <title>Bacillus notoginsengisoli sp. nov., a novel bacterium isolated from the rhizosphere of Panax notoginseng.</title>
        <authorList>
            <person name="Zhang M.Y."/>
            <person name="Cheng J."/>
            <person name="Cai Y."/>
            <person name="Zhang T.Y."/>
            <person name="Wu Y.Y."/>
            <person name="Manikprabhu D."/>
            <person name="Li W.J."/>
            <person name="Zhang Y.X."/>
        </authorList>
    </citation>
    <scope>NUCLEOTIDE SEQUENCE [LARGE SCALE GENOMIC DNA]</scope>
    <source>
        <strain evidence="2 3">JCM 30743</strain>
    </source>
</reference>
<dbReference type="EMBL" id="QWEG01000001">
    <property type="protein sequence ID" value="RHW43387.1"/>
    <property type="molecule type" value="Genomic_DNA"/>
</dbReference>
<keyword evidence="1" id="KW-1133">Transmembrane helix</keyword>
<comment type="caution">
    <text evidence="2">The sequence shown here is derived from an EMBL/GenBank/DDBJ whole genome shotgun (WGS) entry which is preliminary data.</text>
</comment>
<name>A0A417YZT6_9BACI</name>
<dbReference type="Proteomes" id="UP000284416">
    <property type="component" value="Unassembled WGS sequence"/>
</dbReference>
<dbReference type="RefSeq" id="WP_118918996.1">
    <property type="nucleotide sequence ID" value="NZ_QWEG01000001.1"/>
</dbReference>
<feature type="transmembrane region" description="Helical" evidence="1">
    <location>
        <begin position="64"/>
        <end position="87"/>
    </location>
</feature>